<sequence length="52" mass="5880">MANDLNPLAVMLVTSGSRGNRILFRYPYLQEAKSKQKTKRNIGKNPYAIKIA</sequence>
<name>A0A0B6Z1F1_9EUPU</name>
<reference evidence="1" key="1">
    <citation type="submission" date="2014-12" db="EMBL/GenBank/DDBJ databases">
        <title>Insight into the proteome of Arion vulgaris.</title>
        <authorList>
            <person name="Aradska J."/>
            <person name="Bulat T."/>
            <person name="Smidak R."/>
            <person name="Sarate P."/>
            <person name="Gangsoo J."/>
            <person name="Sialana F."/>
            <person name="Bilban M."/>
            <person name="Lubec G."/>
        </authorList>
    </citation>
    <scope>NUCLEOTIDE SEQUENCE</scope>
    <source>
        <tissue evidence="1">Skin</tissue>
    </source>
</reference>
<dbReference type="EMBL" id="HACG01014645">
    <property type="protein sequence ID" value="CEK61510.1"/>
    <property type="molecule type" value="Transcribed_RNA"/>
</dbReference>
<protein>
    <submittedName>
        <fullName evidence="1">Uncharacterized protein</fullName>
    </submittedName>
</protein>
<gene>
    <name evidence="1" type="primary">ORF42460</name>
</gene>
<organism evidence="1">
    <name type="scientific">Arion vulgaris</name>
    <dbReference type="NCBI Taxonomy" id="1028688"/>
    <lineage>
        <taxon>Eukaryota</taxon>
        <taxon>Metazoa</taxon>
        <taxon>Spiralia</taxon>
        <taxon>Lophotrochozoa</taxon>
        <taxon>Mollusca</taxon>
        <taxon>Gastropoda</taxon>
        <taxon>Heterobranchia</taxon>
        <taxon>Euthyneura</taxon>
        <taxon>Panpulmonata</taxon>
        <taxon>Eupulmonata</taxon>
        <taxon>Stylommatophora</taxon>
        <taxon>Helicina</taxon>
        <taxon>Arionoidea</taxon>
        <taxon>Arionidae</taxon>
        <taxon>Arion</taxon>
    </lineage>
</organism>
<feature type="non-terminal residue" evidence="1">
    <location>
        <position position="52"/>
    </location>
</feature>
<proteinExistence type="predicted"/>
<dbReference type="AlphaFoldDB" id="A0A0B6Z1F1"/>
<accession>A0A0B6Z1F1</accession>
<evidence type="ECO:0000313" key="1">
    <source>
        <dbReference type="EMBL" id="CEK61510.1"/>
    </source>
</evidence>